<dbReference type="Proteomes" id="UP001303647">
    <property type="component" value="Unassembled WGS sequence"/>
</dbReference>
<dbReference type="Pfam" id="PF11701">
    <property type="entry name" value="UNC45-central"/>
    <property type="match status" value="1"/>
</dbReference>
<dbReference type="InterPro" id="IPR011989">
    <property type="entry name" value="ARM-like"/>
</dbReference>
<keyword evidence="3" id="KW-0802">TPR repeat</keyword>
<keyword evidence="6" id="KW-1185">Reference proteome</keyword>
<dbReference type="InterPro" id="IPR000225">
    <property type="entry name" value="Armadillo"/>
</dbReference>
<evidence type="ECO:0000313" key="5">
    <source>
        <dbReference type="EMBL" id="KAK4250098.1"/>
    </source>
</evidence>
<evidence type="ECO:0000259" key="4">
    <source>
        <dbReference type="Pfam" id="PF11701"/>
    </source>
</evidence>
<dbReference type="EMBL" id="MU857616">
    <property type="protein sequence ID" value="KAK4250098.1"/>
    <property type="molecule type" value="Genomic_DNA"/>
</dbReference>
<comment type="subcellular location">
    <subcellularLocation>
        <location evidence="1">Cytoplasm</location>
    </subcellularLocation>
</comment>
<gene>
    <name evidence="5" type="ORF">C7999DRAFT_12072</name>
</gene>
<dbReference type="InterPro" id="IPR024660">
    <property type="entry name" value="UCS_central_dom"/>
</dbReference>
<keyword evidence="2" id="KW-0963">Cytoplasm</keyword>
<organism evidence="5 6">
    <name type="scientific">Corynascus novoguineensis</name>
    <dbReference type="NCBI Taxonomy" id="1126955"/>
    <lineage>
        <taxon>Eukaryota</taxon>
        <taxon>Fungi</taxon>
        <taxon>Dikarya</taxon>
        <taxon>Ascomycota</taxon>
        <taxon>Pezizomycotina</taxon>
        <taxon>Sordariomycetes</taxon>
        <taxon>Sordariomycetidae</taxon>
        <taxon>Sordariales</taxon>
        <taxon>Chaetomiaceae</taxon>
        <taxon>Corynascus</taxon>
    </lineage>
</organism>
<feature type="domain" description="UNC-45/Cro1/She4 central" evidence="4">
    <location>
        <begin position="70"/>
        <end position="249"/>
    </location>
</feature>
<dbReference type="PANTHER" id="PTHR45994:SF1">
    <property type="entry name" value="FI21225P1"/>
    <property type="match status" value="1"/>
</dbReference>
<name>A0AAN7HSQ6_9PEZI</name>
<evidence type="ECO:0000313" key="6">
    <source>
        <dbReference type="Proteomes" id="UP001303647"/>
    </source>
</evidence>
<evidence type="ECO:0000256" key="1">
    <source>
        <dbReference type="ARBA" id="ARBA00004496"/>
    </source>
</evidence>
<dbReference type="Gene3D" id="1.25.10.10">
    <property type="entry name" value="Leucine-rich Repeat Variant"/>
    <property type="match status" value="1"/>
</dbReference>
<evidence type="ECO:0000256" key="3">
    <source>
        <dbReference type="ARBA" id="ARBA00022803"/>
    </source>
</evidence>
<dbReference type="SMART" id="SM00185">
    <property type="entry name" value="ARM"/>
    <property type="match status" value="4"/>
</dbReference>
<comment type="caution">
    <text evidence="5">The sequence shown here is derived from an EMBL/GenBank/DDBJ whole genome shotgun (WGS) entry which is preliminary data.</text>
</comment>
<dbReference type="GO" id="GO:0051879">
    <property type="term" value="F:Hsp90 protein binding"/>
    <property type="evidence" value="ECO:0007669"/>
    <property type="project" value="TreeGrafter"/>
</dbReference>
<evidence type="ECO:0000256" key="2">
    <source>
        <dbReference type="ARBA" id="ARBA00022490"/>
    </source>
</evidence>
<dbReference type="PANTHER" id="PTHR45994">
    <property type="entry name" value="FI21225P1"/>
    <property type="match status" value="1"/>
</dbReference>
<proteinExistence type="predicted"/>
<dbReference type="AlphaFoldDB" id="A0AAN7HSQ6"/>
<sequence>MSSPGFGSSTVAEPMSRQDKTLLLFARLMEGGKEDQETAADLAELTKLLSEDHKLTKKGEKPITSVIDIDCVDTIFGLLDMRQPDAVRAQATLCTTAYLNTAGEEGHQKVTEFFHARMQRATYDDYIVAFCAATALFPIAYDLMADLIHTEGFLPSLAPLMRRKFKSKKVETACLEMLQAACLQMKCHAAIYKYCIDWMEEVIFEDPEDRVETMWEIETDLEIEEEGAGPLRRHCEKARNLAAVVWMKIMAAPVQLAEDQGTEPRIESATSKMEILSKRFAKMLSADSEEFVQCAVEGLAFATTRPNIREQVGRDKDTLQRLVKILESAPAKSALEYGTLSIFAHLTRYQPNETEEQKRLRQLKAYANAAGKLQPDPLTDDAHVAERCRLVFEAGVASALSRRGNTASAASLFQIVSILFSLSVTQSRRGQLAQQGAVRVLVNAWNTLPRKDEGPRRVAAQALARVLISVNPQLVFAHIPEQAAISPLVSLLVPDPTAETRDLLPTFEALMALTNLASGSTSGGGDEHAARRAIVRAAWDAIEELLFCSNARVCTAAVELICNLVQDPEQAVGLFGDGSAKASTRIKIILAMADAEDEPTRSAAGGALASISMFDGIARGILTQPRGAEIILGLCRDDSEGLRHRGAVVVDNLISHEGDVGKLAKEKLLAAGGVLALSECAKKSRTPEVIQAAVHVLRALLEGQNTSEAS</sequence>
<accession>A0AAN7HSQ6</accession>
<dbReference type="InterPro" id="IPR016024">
    <property type="entry name" value="ARM-type_fold"/>
</dbReference>
<protein>
    <submittedName>
        <fullName evidence="5">Myosin-binding striated muscle assembly central-domain-containing protein</fullName>
    </submittedName>
</protein>
<dbReference type="SUPFAM" id="SSF48371">
    <property type="entry name" value="ARM repeat"/>
    <property type="match status" value="1"/>
</dbReference>
<dbReference type="GO" id="GO:0005737">
    <property type="term" value="C:cytoplasm"/>
    <property type="evidence" value="ECO:0007669"/>
    <property type="project" value="UniProtKB-SubCell"/>
</dbReference>
<reference evidence="5" key="2">
    <citation type="submission" date="2023-05" db="EMBL/GenBank/DDBJ databases">
        <authorList>
            <consortium name="Lawrence Berkeley National Laboratory"/>
            <person name="Steindorff A."/>
            <person name="Hensen N."/>
            <person name="Bonometti L."/>
            <person name="Westerberg I."/>
            <person name="Brannstrom I.O."/>
            <person name="Guillou S."/>
            <person name="Cros-Aarteil S."/>
            <person name="Calhoun S."/>
            <person name="Haridas S."/>
            <person name="Kuo A."/>
            <person name="Mondo S."/>
            <person name="Pangilinan J."/>
            <person name="Riley R."/>
            <person name="Labutti K."/>
            <person name="Andreopoulos B."/>
            <person name="Lipzen A."/>
            <person name="Chen C."/>
            <person name="Yanf M."/>
            <person name="Daum C."/>
            <person name="Ng V."/>
            <person name="Clum A."/>
            <person name="Ohm R."/>
            <person name="Martin F."/>
            <person name="Silar P."/>
            <person name="Natvig D."/>
            <person name="Lalanne C."/>
            <person name="Gautier V."/>
            <person name="Ament-Velasquez S.L."/>
            <person name="Kruys A."/>
            <person name="Hutchinson M.I."/>
            <person name="Powell A.J."/>
            <person name="Barry K."/>
            <person name="Miller A.N."/>
            <person name="Grigoriev I.V."/>
            <person name="Debuchy R."/>
            <person name="Gladieux P."/>
            <person name="Thoren M.H."/>
            <person name="Johannesson H."/>
        </authorList>
    </citation>
    <scope>NUCLEOTIDE SEQUENCE</scope>
    <source>
        <strain evidence="5">CBS 359.72</strain>
    </source>
</reference>
<reference evidence="5" key="1">
    <citation type="journal article" date="2023" name="Mol. Phylogenet. Evol.">
        <title>Genome-scale phylogeny and comparative genomics of the fungal order Sordariales.</title>
        <authorList>
            <person name="Hensen N."/>
            <person name="Bonometti L."/>
            <person name="Westerberg I."/>
            <person name="Brannstrom I.O."/>
            <person name="Guillou S."/>
            <person name="Cros-Aarteil S."/>
            <person name="Calhoun S."/>
            <person name="Haridas S."/>
            <person name="Kuo A."/>
            <person name="Mondo S."/>
            <person name="Pangilinan J."/>
            <person name="Riley R."/>
            <person name="LaButti K."/>
            <person name="Andreopoulos B."/>
            <person name="Lipzen A."/>
            <person name="Chen C."/>
            <person name="Yan M."/>
            <person name="Daum C."/>
            <person name="Ng V."/>
            <person name="Clum A."/>
            <person name="Steindorff A."/>
            <person name="Ohm R.A."/>
            <person name="Martin F."/>
            <person name="Silar P."/>
            <person name="Natvig D.O."/>
            <person name="Lalanne C."/>
            <person name="Gautier V."/>
            <person name="Ament-Velasquez S.L."/>
            <person name="Kruys A."/>
            <person name="Hutchinson M.I."/>
            <person name="Powell A.J."/>
            <person name="Barry K."/>
            <person name="Miller A.N."/>
            <person name="Grigoriev I.V."/>
            <person name="Debuchy R."/>
            <person name="Gladieux P."/>
            <person name="Hiltunen Thoren M."/>
            <person name="Johannesson H."/>
        </authorList>
    </citation>
    <scope>NUCLEOTIDE SEQUENCE</scope>
    <source>
        <strain evidence="5">CBS 359.72</strain>
    </source>
</reference>